<gene>
    <name evidence="1" type="ORF">ACFOGJ_28425</name>
</gene>
<proteinExistence type="predicted"/>
<evidence type="ECO:0008006" key="3">
    <source>
        <dbReference type="Google" id="ProtNLM"/>
    </source>
</evidence>
<evidence type="ECO:0000313" key="2">
    <source>
        <dbReference type="Proteomes" id="UP001595528"/>
    </source>
</evidence>
<reference evidence="2" key="1">
    <citation type="journal article" date="2019" name="Int. J. Syst. Evol. Microbiol.">
        <title>The Global Catalogue of Microorganisms (GCM) 10K type strain sequencing project: providing services to taxonomists for standard genome sequencing and annotation.</title>
        <authorList>
            <consortium name="The Broad Institute Genomics Platform"/>
            <consortium name="The Broad Institute Genome Sequencing Center for Infectious Disease"/>
            <person name="Wu L."/>
            <person name="Ma J."/>
        </authorList>
    </citation>
    <scope>NUCLEOTIDE SEQUENCE [LARGE SCALE GENOMIC DNA]</scope>
    <source>
        <strain evidence="2">KCTC 42964</strain>
    </source>
</reference>
<feature type="non-terminal residue" evidence="1">
    <location>
        <position position="1"/>
    </location>
</feature>
<comment type="caution">
    <text evidence="1">The sequence shown here is derived from an EMBL/GenBank/DDBJ whole genome shotgun (WGS) entry which is preliminary data.</text>
</comment>
<dbReference type="EMBL" id="JBHRTR010000054">
    <property type="protein sequence ID" value="MFC3231207.1"/>
    <property type="molecule type" value="Genomic_DNA"/>
</dbReference>
<protein>
    <recommendedName>
        <fullName evidence="3">DUF3131 domain-containing protein</fullName>
    </recommendedName>
</protein>
<dbReference type="Proteomes" id="UP001595528">
    <property type="component" value="Unassembled WGS sequence"/>
</dbReference>
<dbReference type="RefSeq" id="WP_379906671.1">
    <property type="nucleotide sequence ID" value="NZ_JBHRTR010000054.1"/>
</dbReference>
<sequence>ILGKIRLPEMERAAAGFARAAAAAEAVPDGRACTIPPAARARLDALRRRIAALLAERRRIDAAGRAQAAAEAAALRAAGRERAVLPYPGLTAPERAELSMLLGGIYWRMRGGGLVAAPDGTQATRYHYNALPMAAIGALNGGAEGYAAGLAIFSRIFEGWGIWMDMGRTPGGDGPLADLAGMTARGDRQVGIAAPMLAAGGYDSTWLTAGGLHLGPVYYFAWERLDGVTVGADLAPPLQPFLEGPTAWGEALGGAAIAYGFARSLLAGRPIPARGAPLESIGR</sequence>
<evidence type="ECO:0000313" key="1">
    <source>
        <dbReference type="EMBL" id="MFC3231207.1"/>
    </source>
</evidence>
<accession>A0ABV7L9B8</accession>
<name>A0ABV7L9B8_9PROT</name>
<keyword evidence="2" id="KW-1185">Reference proteome</keyword>
<organism evidence="1 2">
    <name type="scientific">Marinibaculum pumilum</name>
    <dbReference type="NCBI Taxonomy" id="1766165"/>
    <lineage>
        <taxon>Bacteria</taxon>
        <taxon>Pseudomonadati</taxon>
        <taxon>Pseudomonadota</taxon>
        <taxon>Alphaproteobacteria</taxon>
        <taxon>Rhodospirillales</taxon>
        <taxon>Rhodospirillaceae</taxon>
        <taxon>Marinibaculum</taxon>
    </lineage>
</organism>